<dbReference type="RefSeq" id="WP_106763375.1">
    <property type="nucleotide sequence ID" value="NZ_PXNP01000097.1"/>
</dbReference>
<protein>
    <submittedName>
        <fullName evidence="1">Uncharacterized protein</fullName>
    </submittedName>
</protein>
<dbReference type="EMBL" id="PXNP01000097">
    <property type="protein sequence ID" value="PSF05599.1"/>
    <property type="molecule type" value="Genomic_DNA"/>
</dbReference>
<proteinExistence type="predicted"/>
<dbReference type="Proteomes" id="UP000239866">
    <property type="component" value="Unassembled WGS sequence"/>
</dbReference>
<evidence type="ECO:0000313" key="1">
    <source>
        <dbReference type="EMBL" id="PSF05599.1"/>
    </source>
</evidence>
<dbReference type="OrthoDB" id="9151776at2"/>
<keyword evidence="2" id="KW-1185">Reference proteome</keyword>
<reference evidence="1 2" key="1">
    <citation type="submission" date="2018-03" db="EMBL/GenBank/DDBJ databases">
        <title>Marinobacter brunus sp. nov., a marine bacterium of Gamma-proteobacteria isolated from the surface seawater of the South China Sea.</title>
        <authorList>
            <person name="Cheng H."/>
            <person name="Wu Y.-H."/>
            <person name="Xamxidin M."/>
            <person name="Xu X.-W."/>
        </authorList>
    </citation>
    <scope>NUCLEOTIDE SEQUENCE [LARGE SCALE GENOMIC DNA]</scope>
    <source>
        <strain evidence="1 2">NH169-3</strain>
    </source>
</reference>
<dbReference type="AlphaFoldDB" id="A0A2T1K625"/>
<gene>
    <name evidence="1" type="ORF">C7H09_13080</name>
</gene>
<accession>A0A2T1K625</accession>
<comment type="caution">
    <text evidence="1">The sequence shown here is derived from an EMBL/GenBank/DDBJ whole genome shotgun (WGS) entry which is preliminary data.</text>
</comment>
<name>A0A2T1K625_9GAMM</name>
<evidence type="ECO:0000313" key="2">
    <source>
        <dbReference type="Proteomes" id="UP000239866"/>
    </source>
</evidence>
<organism evidence="1 2">
    <name type="scientific">Marinobacter fuscus</name>
    <dbReference type="NCBI Taxonomy" id="2109942"/>
    <lineage>
        <taxon>Bacteria</taxon>
        <taxon>Pseudomonadati</taxon>
        <taxon>Pseudomonadota</taxon>
        <taxon>Gammaproteobacteria</taxon>
        <taxon>Pseudomonadales</taxon>
        <taxon>Marinobacteraceae</taxon>
        <taxon>Marinobacter</taxon>
    </lineage>
</organism>
<sequence>MNEHVYVPIEVALYKELLDRYPGAANSTIQSVIGDFLERTREDFVFEEKRGVYWDKIFLPNGTQIRTKYFNETLVGEIENERIVWRNEEYGSISQMVNTMRGNTSNNAWKVSEVRRPGDSVWYAADRLR</sequence>